<reference evidence="9 11" key="1">
    <citation type="submission" date="2015-10" db="EMBL/GenBank/DDBJ databases">
        <title>Draft genomes sequences of Candida glabrata isolates 1A, 1B, 2A, 2B, 3A and 3B.</title>
        <authorList>
            <person name="Haavelsrud O.E."/>
            <person name="Gaustad P."/>
        </authorList>
    </citation>
    <scope>NUCLEOTIDE SEQUENCE [LARGE SCALE GENOMIC DNA]</scope>
    <source>
        <strain evidence="9">910700640</strain>
    </source>
</reference>
<dbReference type="GO" id="GO:0005537">
    <property type="term" value="F:D-mannose binding"/>
    <property type="evidence" value="ECO:0007669"/>
    <property type="project" value="TreeGrafter"/>
</dbReference>
<dbReference type="AlphaFoldDB" id="A0A0W0D9S3"/>
<keyword evidence="2 6" id="KW-0812">Transmembrane</keyword>
<dbReference type="InterPro" id="IPR013320">
    <property type="entry name" value="ConA-like_dom_sf"/>
</dbReference>
<evidence type="ECO:0000313" key="11">
    <source>
        <dbReference type="Proteomes" id="UP000054886"/>
    </source>
</evidence>
<dbReference type="InterPro" id="IPR051136">
    <property type="entry name" value="Intracellular_Lectin-GPT"/>
</dbReference>
<dbReference type="VEuPathDB" id="FungiDB:CAGL0L03333g"/>
<evidence type="ECO:0000256" key="4">
    <source>
        <dbReference type="ARBA" id="ARBA00022989"/>
    </source>
</evidence>
<comment type="subcellular location">
    <subcellularLocation>
        <location evidence="1">Membrane</location>
        <topology evidence="1">Single-pass type I membrane protein</topology>
    </subcellularLocation>
</comment>
<dbReference type="GO" id="GO:0005793">
    <property type="term" value="C:endoplasmic reticulum-Golgi intermediate compartment"/>
    <property type="evidence" value="ECO:0007669"/>
    <property type="project" value="TreeGrafter"/>
</dbReference>
<dbReference type="EMBL" id="LLZZ01000115">
    <property type="protein sequence ID" value="KTB04847.1"/>
    <property type="molecule type" value="Genomic_DNA"/>
</dbReference>
<dbReference type="PANTHER" id="PTHR12223">
    <property type="entry name" value="VESICULAR MANNOSE-BINDING LECTIN"/>
    <property type="match status" value="1"/>
</dbReference>
<gene>
    <name evidence="9" type="ORF">AO440_004575</name>
    <name evidence="10" type="ORF">AO440_005011</name>
</gene>
<evidence type="ECO:0000256" key="7">
    <source>
        <dbReference type="SAM" id="SignalP"/>
    </source>
</evidence>
<dbReference type="GO" id="GO:0000139">
    <property type="term" value="C:Golgi membrane"/>
    <property type="evidence" value="ECO:0007669"/>
    <property type="project" value="TreeGrafter"/>
</dbReference>
<dbReference type="VEuPathDB" id="FungiDB:B1J91_L03333g"/>
<evidence type="ECO:0000256" key="1">
    <source>
        <dbReference type="ARBA" id="ARBA00004479"/>
    </source>
</evidence>
<dbReference type="GO" id="GO:0030134">
    <property type="term" value="C:COPII-coated ER to Golgi transport vesicle"/>
    <property type="evidence" value="ECO:0007669"/>
    <property type="project" value="TreeGrafter"/>
</dbReference>
<dbReference type="SUPFAM" id="SSF49899">
    <property type="entry name" value="Concanavalin A-like lectins/glucanases"/>
    <property type="match status" value="1"/>
</dbReference>
<feature type="signal peptide" evidence="7">
    <location>
        <begin position="1"/>
        <end position="27"/>
    </location>
</feature>
<feature type="domain" description="L-type lectin-like" evidence="8">
    <location>
        <begin position="179"/>
        <end position="322"/>
    </location>
</feature>
<evidence type="ECO:0000313" key="10">
    <source>
        <dbReference type="EMBL" id="KTB04847.1"/>
    </source>
</evidence>
<dbReference type="InterPro" id="IPR005052">
    <property type="entry name" value="Lectin_leg"/>
</dbReference>
<feature type="chain" id="PRO_5007992537" evidence="7">
    <location>
        <begin position="28"/>
        <end position="450"/>
    </location>
</feature>
<dbReference type="GO" id="GO:0006888">
    <property type="term" value="P:endoplasmic reticulum to Golgi vesicle-mediated transport"/>
    <property type="evidence" value="ECO:0007669"/>
    <property type="project" value="TreeGrafter"/>
</dbReference>
<dbReference type="Gene3D" id="2.60.120.200">
    <property type="match status" value="1"/>
</dbReference>
<name>A0A0W0D9S3_CANGB</name>
<comment type="caution">
    <text evidence="9">The sequence shown here is derived from an EMBL/GenBank/DDBJ whole genome shotgun (WGS) entry which is preliminary data.</text>
</comment>
<evidence type="ECO:0000256" key="6">
    <source>
        <dbReference type="SAM" id="Phobius"/>
    </source>
</evidence>
<dbReference type="CDD" id="cd07308">
    <property type="entry name" value="lectin_leg-like"/>
    <property type="match status" value="1"/>
</dbReference>
<proteinExistence type="predicted"/>
<evidence type="ECO:0000256" key="3">
    <source>
        <dbReference type="ARBA" id="ARBA00022729"/>
    </source>
</evidence>
<feature type="transmembrane region" description="Helical" evidence="6">
    <location>
        <begin position="410"/>
        <end position="429"/>
    </location>
</feature>
<evidence type="ECO:0000259" key="8">
    <source>
        <dbReference type="Pfam" id="PF03388"/>
    </source>
</evidence>
<organism evidence="9 11">
    <name type="scientific">Candida glabrata</name>
    <name type="common">Yeast</name>
    <name type="synonym">Torulopsis glabrata</name>
    <dbReference type="NCBI Taxonomy" id="5478"/>
    <lineage>
        <taxon>Eukaryota</taxon>
        <taxon>Fungi</taxon>
        <taxon>Dikarya</taxon>
        <taxon>Ascomycota</taxon>
        <taxon>Saccharomycotina</taxon>
        <taxon>Saccharomycetes</taxon>
        <taxon>Saccharomycetales</taxon>
        <taxon>Saccharomycetaceae</taxon>
        <taxon>Nakaseomyces</taxon>
    </lineage>
</organism>
<keyword evidence="3 7" id="KW-0732">Signal</keyword>
<dbReference type="PANTHER" id="PTHR12223:SF45">
    <property type="entry name" value="RE50040P"/>
    <property type="match status" value="1"/>
</dbReference>
<sequence>MIAGGKSNVLVVVLICVLFGTFQLLMGTGELHSGGMGSVVRPEPENHRSNDRVRVKKVFNPDASLSVPFLDKINKYWHIGGTAEVRNMKSIMLTSAGQSGKHGVVLSNGIGDNTITDFEIVVDFRIYGREQRQSSHIGDGMAIVITPENGFLVRDLVSSFSRKQYEINSGGFHAKNVDLMGLPNNLPGLALVFDTYKNNYRTDVEIPYLDLILNTDPQKDMYSVNTDNLESTSKKLTPKHIKLHPSTIKGDITKLRIIYSETIGFLKVDIQYQKEGDYWIELYQSNEKIYLPKNKSSGQRFIGISALTGDATENVEILGVSTNEYHWNSNEREIQDSTTNDNLPRSYEYAQALKNYLLNEFGHRIALEKDDYTRWKMKMAQPNYENDLNDRVENQHVNNNKHQSKSSSRYIILLLFLVLIYISSVYIRVTKKHLRRLKRRRATSQTLLPT</sequence>
<dbReference type="Pfam" id="PF03388">
    <property type="entry name" value="Lectin_leg-like"/>
    <property type="match status" value="1"/>
</dbReference>
<dbReference type="EMBL" id="LLZZ01000132">
    <property type="protein sequence ID" value="KTB01062.1"/>
    <property type="molecule type" value="Genomic_DNA"/>
</dbReference>
<evidence type="ECO:0000313" key="9">
    <source>
        <dbReference type="EMBL" id="KTB01062.1"/>
    </source>
</evidence>
<dbReference type="VEuPathDB" id="FungiDB:GVI51_L03135"/>
<evidence type="ECO:0000256" key="2">
    <source>
        <dbReference type="ARBA" id="ARBA00022692"/>
    </source>
</evidence>
<evidence type="ECO:0000256" key="5">
    <source>
        <dbReference type="ARBA" id="ARBA00023136"/>
    </source>
</evidence>
<keyword evidence="5 6" id="KW-0472">Membrane</keyword>
<dbReference type="VEuPathDB" id="FungiDB:GWK60_L11891"/>
<keyword evidence="4 6" id="KW-1133">Transmembrane helix</keyword>
<protein>
    <submittedName>
        <fullName evidence="9">Protein UIP5</fullName>
    </submittedName>
</protein>
<dbReference type="GO" id="GO:0005635">
    <property type="term" value="C:nuclear envelope"/>
    <property type="evidence" value="ECO:0007669"/>
    <property type="project" value="EnsemblFungi"/>
</dbReference>
<dbReference type="GO" id="GO:0005789">
    <property type="term" value="C:endoplasmic reticulum membrane"/>
    <property type="evidence" value="ECO:0007669"/>
    <property type="project" value="TreeGrafter"/>
</dbReference>
<dbReference type="Proteomes" id="UP000054886">
    <property type="component" value="Unassembled WGS sequence"/>
</dbReference>
<accession>A0A0W0D9S3</accession>